<evidence type="ECO:0000313" key="2">
    <source>
        <dbReference type="EnsemblPlants" id="MELO3C002917.2.1"/>
    </source>
</evidence>
<sequence length="55" mass="5968">MAQTERLKGVLLPCAVGAANGEKCTVERGGDRRVRERESDGVKREGEVVRKGKGK</sequence>
<name>A0A9I9CFY4_CUCME</name>
<organism evidence="2">
    <name type="scientific">Cucumis melo</name>
    <name type="common">Muskmelon</name>
    <dbReference type="NCBI Taxonomy" id="3656"/>
    <lineage>
        <taxon>Eukaryota</taxon>
        <taxon>Viridiplantae</taxon>
        <taxon>Streptophyta</taxon>
        <taxon>Embryophyta</taxon>
        <taxon>Tracheophyta</taxon>
        <taxon>Spermatophyta</taxon>
        <taxon>Magnoliopsida</taxon>
        <taxon>eudicotyledons</taxon>
        <taxon>Gunneridae</taxon>
        <taxon>Pentapetalae</taxon>
        <taxon>rosids</taxon>
        <taxon>fabids</taxon>
        <taxon>Cucurbitales</taxon>
        <taxon>Cucurbitaceae</taxon>
        <taxon>Benincaseae</taxon>
        <taxon>Cucumis</taxon>
    </lineage>
</organism>
<accession>A0A9I9CFY4</accession>
<reference evidence="2" key="1">
    <citation type="submission" date="2023-03" db="UniProtKB">
        <authorList>
            <consortium name="EnsemblPlants"/>
        </authorList>
    </citation>
    <scope>IDENTIFICATION</scope>
</reference>
<protein>
    <submittedName>
        <fullName evidence="2">Uncharacterized protein</fullName>
    </submittedName>
</protein>
<dbReference type="Gramene" id="MELO3C002917.2.1">
    <property type="protein sequence ID" value="MELO3C002917.2.1"/>
    <property type="gene ID" value="MELO3C002917.2"/>
</dbReference>
<feature type="region of interest" description="Disordered" evidence="1">
    <location>
        <begin position="30"/>
        <end position="55"/>
    </location>
</feature>
<dbReference type="AlphaFoldDB" id="A0A9I9CFY4"/>
<evidence type="ECO:0000256" key="1">
    <source>
        <dbReference type="SAM" id="MobiDB-lite"/>
    </source>
</evidence>
<dbReference type="EnsemblPlants" id="MELO3C002917.2.1">
    <property type="protein sequence ID" value="MELO3C002917.2.1"/>
    <property type="gene ID" value="MELO3C002917.2"/>
</dbReference>
<proteinExistence type="predicted"/>